<name>A0AAJ5C6U9_9BASI</name>
<sequence length="159" mass="17628">MGRDALTTACYLQIGDCYIAFKVASCVGYSAGCNATEDHFHVIKRSSCGNLAQIAGCWLISEGCMLLEPFPCAGPQRREARHRCRRTAEKRCGSDGQEQTLTSAHFESEVLDAKVSASPTKVYAVDDSFLLKALTEQRRVKVFTQTPIRGQLRGIRRYC</sequence>
<reference evidence="1" key="1">
    <citation type="submission" date="2023-10" db="EMBL/GenBank/DDBJ databases">
        <authorList>
            <person name="Guldener U."/>
        </authorList>
    </citation>
    <scope>NUCLEOTIDE SEQUENCE</scope>
    <source>
        <strain evidence="1">Mp4</strain>
    </source>
</reference>
<comment type="caution">
    <text evidence="1">The sequence shown here is derived from an EMBL/GenBank/DDBJ whole genome shotgun (WGS) entry which is preliminary data.</text>
</comment>
<dbReference type="EMBL" id="OAPG01000012">
    <property type="protein sequence ID" value="SNX85888.1"/>
    <property type="molecule type" value="Genomic_DNA"/>
</dbReference>
<proteinExistence type="predicted"/>
<protein>
    <submittedName>
        <fullName evidence="1">Uncharacterized protein</fullName>
    </submittedName>
</protein>
<keyword evidence="2" id="KW-1185">Reference proteome</keyword>
<gene>
    <name evidence="1" type="ORF">MEPE_04597</name>
</gene>
<dbReference type="AlphaFoldDB" id="A0AAJ5C6U9"/>
<accession>A0AAJ5C6U9</accession>
<evidence type="ECO:0000313" key="1">
    <source>
        <dbReference type="EMBL" id="SNX85888.1"/>
    </source>
</evidence>
<dbReference type="Proteomes" id="UP001294444">
    <property type="component" value="Unassembled WGS sequence"/>
</dbReference>
<organism evidence="1 2">
    <name type="scientific">Melanopsichium pennsylvanicum</name>
    <dbReference type="NCBI Taxonomy" id="63383"/>
    <lineage>
        <taxon>Eukaryota</taxon>
        <taxon>Fungi</taxon>
        <taxon>Dikarya</taxon>
        <taxon>Basidiomycota</taxon>
        <taxon>Ustilaginomycotina</taxon>
        <taxon>Ustilaginomycetes</taxon>
        <taxon>Ustilaginales</taxon>
        <taxon>Ustilaginaceae</taxon>
        <taxon>Melanopsichium</taxon>
    </lineage>
</organism>
<evidence type="ECO:0000313" key="2">
    <source>
        <dbReference type="Proteomes" id="UP001294444"/>
    </source>
</evidence>